<evidence type="ECO:0000256" key="1">
    <source>
        <dbReference type="SAM" id="Phobius"/>
    </source>
</evidence>
<name>A0A0N5ASI7_9BILA</name>
<evidence type="ECO:0000256" key="2">
    <source>
        <dbReference type="SAM" id="SignalP"/>
    </source>
</evidence>
<dbReference type="AlphaFoldDB" id="A0A0N5ASI7"/>
<feature type="signal peptide" evidence="2">
    <location>
        <begin position="1"/>
        <end position="19"/>
    </location>
</feature>
<evidence type="ECO:0000313" key="3">
    <source>
        <dbReference type="Proteomes" id="UP000046393"/>
    </source>
</evidence>
<reference evidence="4" key="1">
    <citation type="submission" date="2017-02" db="UniProtKB">
        <authorList>
            <consortium name="WormBaseParasite"/>
        </authorList>
    </citation>
    <scope>IDENTIFICATION</scope>
</reference>
<keyword evidence="1" id="KW-1133">Transmembrane helix</keyword>
<dbReference type="WBParaSite" id="SMUV_0000775401-mRNA-1">
    <property type="protein sequence ID" value="SMUV_0000775401-mRNA-1"/>
    <property type="gene ID" value="SMUV_0000775401"/>
</dbReference>
<dbReference type="Proteomes" id="UP000046393">
    <property type="component" value="Unplaced"/>
</dbReference>
<feature type="transmembrane region" description="Helical" evidence="1">
    <location>
        <begin position="172"/>
        <end position="192"/>
    </location>
</feature>
<evidence type="ECO:0000313" key="4">
    <source>
        <dbReference type="WBParaSite" id="SMUV_0000775401-mRNA-1"/>
    </source>
</evidence>
<sequence length="193" mass="21344">MQIFAVLILLLTLAEVAQGRPLKEELALTEQQPETVQADVTPSRRTDSLTINEATLARHALKTLQQPVEAGIIQNNLANVPGDITVKLIKNKAVAKSNDELSEREKELLKKEEIAIDNALFLVEEATKLQSEGRNVTIGIVEEKDIDGEKVKVFNDGSGEIVVRDNSIDFKLSLLCLAVVGIILFLLYTYCLY</sequence>
<protein>
    <submittedName>
        <fullName evidence="4">YscJ_FliF_C domain-containing protein</fullName>
    </submittedName>
</protein>
<keyword evidence="1" id="KW-0812">Transmembrane</keyword>
<keyword evidence="3" id="KW-1185">Reference proteome</keyword>
<feature type="chain" id="PRO_5005893491" evidence="2">
    <location>
        <begin position="20"/>
        <end position="193"/>
    </location>
</feature>
<proteinExistence type="predicted"/>
<organism evidence="3 4">
    <name type="scientific">Syphacia muris</name>
    <dbReference type="NCBI Taxonomy" id="451379"/>
    <lineage>
        <taxon>Eukaryota</taxon>
        <taxon>Metazoa</taxon>
        <taxon>Ecdysozoa</taxon>
        <taxon>Nematoda</taxon>
        <taxon>Chromadorea</taxon>
        <taxon>Rhabditida</taxon>
        <taxon>Spirurina</taxon>
        <taxon>Oxyuridomorpha</taxon>
        <taxon>Oxyuroidea</taxon>
        <taxon>Oxyuridae</taxon>
        <taxon>Syphacia</taxon>
    </lineage>
</organism>
<accession>A0A0N5ASI7</accession>
<keyword evidence="1" id="KW-0472">Membrane</keyword>
<keyword evidence="2" id="KW-0732">Signal</keyword>